<dbReference type="SUPFAM" id="SSF52540">
    <property type="entry name" value="P-loop containing nucleoside triphosphate hydrolases"/>
    <property type="match status" value="1"/>
</dbReference>
<gene>
    <name evidence="3" type="ORF">H0A76_12365</name>
</gene>
<evidence type="ECO:0000313" key="3">
    <source>
        <dbReference type="EMBL" id="NYT28573.1"/>
    </source>
</evidence>
<dbReference type="GO" id="GO:0006281">
    <property type="term" value="P:DNA repair"/>
    <property type="evidence" value="ECO:0007669"/>
    <property type="project" value="TreeGrafter"/>
</dbReference>
<proteinExistence type="predicted"/>
<keyword evidence="3" id="KW-0547">Nucleotide-binding</keyword>
<dbReference type="SMART" id="SM00490">
    <property type="entry name" value="HELICc"/>
    <property type="match status" value="1"/>
</dbReference>
<keyword evidence="3" id="KW-0347">Helicase</keyword>
<reference evidence="3 4" key="1">
    <citation type="submission" date="2020-05" db="EMBL/GenBank/DDBJ databases">
        <title>Horizontal transmission and recombination maintain forever young bacterial symbiont genomes.</title>
        <authorList>
            <person name="Russell S.L."/>
            <person name="Pepper-Tunick E."/>
            <person name="Svedberg J."/>
            <person name="Byrne A."/>
            <person name="Ruelas Castillo J."/>
            <person name="Vollmers C."/>
            <person name="Beinart R.A."/>
            <person name="Corbett-Detig R."/>
        </authorList>
    </citation>
    <scope>NUCLEOTIDE SEQUENCE [LARGE SCALE GENOMIC DNA]</scope>
    <source>
        <strain evidence="3">455</strain>
    </source>
</reference>
<accession>A0A853F3I4</accession>
<evidence type="ECO:0000313" key="4">
    <source>
        <dbReference type="Proteomes" id="UP000568751"/>
    </source>
</evidence>
<dbReference type="CDD" id="cd18793">
    <property type="entry name" value="SF2_C_SNF"/>
    <property type="match status" value="1"/>
</dbReference>
<organism evidence="3 4">
    <name type="scientific">Candidatus Thiodubiliella endoseptemdiera</name>
    <dbReference type="NCBI Taxonomy" id="2738886"/>
    <lineage>
        <taxon>Bacteria</taxon>
        <taxon>Pseudomonadati</taxon>
        <taxon>Pseudomonadota</taxon>
        <taxon>Gammaproteobacteria</taxon>
        <taxon>Candidatus Pseudothioglobaceae</taxon>
        <taxon>Candidatus Thiodubiliella</taxon>
    </lineage>
</organism>
<dbReference type="Pfam" id="PF00271">
    <property type="entry name" value="Helicase_C"/>
    <property type="match status" value="1"/>
</dbReference>
<dbReference type="InterPro" id="IPR049730">
    <property type="entry name" value="SNF2/RAD54-like_C"/>
</dbReference>
<protein>
    <submittedName>
        <fullName evidence="3">SWF/SNF helicase family protein</fullName>
    </submittedName>
</protein>
<dbReference type="EMBL" id="JACCHT010000003">
    <property type="protein sequence ID" value="NYT28573.1"/>
    <property type="molecule type" value="Genomic_DNA"/>
</dbReference>
<dbReference type="AlphaFoldDB" id="A0A853F3I4"/>
<dbReference type="GO" id="GO:0004386">
    <property type="term" value="F:helicase activity"/>
    <property type="evidence" value="ECO:0007669"/>
    <property type="project" value="UniProtKB-KW"/>
</dbReference>
<dbReference type="Gene3D" id="3.40.50.300">
    <property type="entry name" value="P-loop containing nucleotide triphosphate hydrolases"/>
    <property type="match status" value="1"/>
</dbReference>
<dbReference type="PROSITE" id="PS51194">
    <property type="entry name" value="HELICASE_CTER"/>
    <property type="match status" value="1"/>
</dbReference>
<evidence type="ECO:0000256" key="1">
    <source>
        <dbReference type="ARBA" id="ARBA00022801"/>
    </source>
</evidence>
<dbReference type="InterPro" id="IPR027417">
    <property type="entry name" value="P-loop_NTPase"/>
</dbReference>
<comment type="caution">
    <text evidence="3">The sequence shown here is derived from an EMBL/GenBank/DDBJ whole genome shotgun (WGS) entry which is preliminary data.</text>
</comment>
<dbReference type="InterPro" id="IPR001650">
    <property type="entry name" value="Helicase_C-like"/>
</dbReference>
<keyword evidence="3" id="KW-0067">ATP-binding</keyword>
<sequence length="256" mass="29314">MLMVYGNGKPSNVEELREKLGPFLLRRTAKDVRDNQVKVKYTYPKCKESVKLDVNEELHVILKMTAETKYPLTCKLLDLYTNVVGVKVVLFCYHRHVISHFLTKYKDKAVKLDGSMSADKKHKAIQDFIHEDSIQIFIGQIRASGVGLNGLQHASSVCIFHELPWTYTDYGQAVGRLDRIGQTSSIVNVITPVLKGSLDYIQLKRINERNDFSSSFLEGETTGYESYCETKQNNNKQQRRNNHGCNAQLVKHRNYP</sequence>
<dbReference type="Proteomes" id="UP000568751">
    <property type="component" value="Unassembled WGS sequence"/>
</dbReference>
<feature type="domain" description="Helicase C-terminal" evidence="2">
    <location>
        <begin position="75"/>
        <end position="225"/>
    </location>
</feature>
<keyword evidence="1" id="KW-0378">Hydrolase</keyword>
<dbReference type="GO" id="GO:0031297">
    <property type="term" value="P:replication fork processing"/>
    <property type="evidence" value="ECO:0007669"/>
    <property type="project" value="TreeGrafter"/>
</dbReference>
<evidence type="ECO:0000259" key="2">
    <source>
        <dbReference type="PROSITE" id="PS51194"/>
    </source>
</evidence>
<dbReference type="PANTHER" id="PTHR45766">
    <property type="entry name" value="DNA ANNEALING HELICASE AND ENDONUCLEASE ZRANB3 FAMILY MEMBER"/>
    <property type="match status" value="1"/>
</dbReference>
<name>A0A853F3I4_9GAMM</name>
<dbReference type="PANTHER" id="PTHR45766:SF6">
    <property type="entry name" value="SWI_SNF-RELATED MATRIX-ASSOCIATED ACTIN-DEPENDENT REGULATOR OF CHROMATIN SUBFAMILY A-LIKE PROTEIN 1"/>
    <property type="match status" value="1"/>
</dbReference>
<dbReference type="GO" id="GO:0016787">
    <property type="term" value="F:hydrolase activity"/>
    <property type="evidence" value="ECO:0007669"/>
    <property type="project" value="UniProtKB-KW"/>
</dbReference>